<dbReference type="EMBL" id="KB007985">
    <property type="protein sequence ID" value="ELR16724.1"/>
    <property type="molecule type" value="Genomic_DNA"/>
</dbReference>
<gene>
    <name evidence="3" type="ORF">ACA1_090220</name>
</gene>
<dbReference type="InterPro" id="IPR035969">
    <property type="entry name" value="Rab-GAP_TBC_sf"/>
</dbReference>
<dbReference type="Gene3D" id="1.10.472.80">
    <property type="entry name" value="Ypt/Rab-GAP domain of gyp1p, domain 3"/>
    <property type="match status" value="1"/>
</dbReference>
<protein>
    <submittedName>
        <fullName evidence="3">TBC domain containing protein</fullName>
    </submittedName>
</protein>
<organism evidence="3 4">
    <name type="scientific">Acanthamoeba castellanii (strain ATCC 30010 / Neff)</name>
    <dbReference type="NCBI Taxonomy" id="1257118"/>
    <lineage>
        <taxon>Eukaryota</taxon>
        <taxon>Amoebozoa</taxon>
        <taxon>Discosea</taxon>
        <taxon>Longamoebia</taxon>
        <taxon>Centramoebida</taxon>
        <taxon>Acanthamoebidae</taxon>
        <taxon>Acanthamoeba</taxon>
    </lineage>
</organism>
<dbReference type="SUPFAM" id="SSF47923">
    <property type="entry name" value="Ypt/Rab-GAP domain of gyp1p"/>
    <property type="match status" value="2"/>
</dbReference>
<keyword evidence="4" id="KW-1185">Reference proteome</keyword>
<dbReference type="OrthoDB" id="10264062at2759"/>
<sequence length="418" mass="48789">MEAFAAVTQAVRTATRQTFYGDNLWVEPDMEEILSGGTPADAADHSPLATSLGDFEVLGSELDAEEEEVDIPRGERKAPLSPQEWRSFFDETGRITNERKLRKKIFYGGVDPSIRREVWKYLLRYYPFDSTQEDRLIIRQSKAVEYRMYKTQWESITPEQESHHSIFRERKHAIDKDVVRTDRTTAFFQDLAGPNLRQLNDILVTYTFFNFDLGYVQGMNDLLSPTMMIMEDEVDSFWCFKGIMDNMADNFEREQLGMRVQLAQLREILSVLDRQLYDHMAKHDSLNMFFCFRWLLILFKREFDLSETQTIWEALWSRHMSDYFHLFIAAAILLAEKKKIIVHDMGFDETLRHVNSLAGNLNANEALIEAERLYKKYLVRTGCASDEELKARMMVVDAEIRPPKRPLPPNIFDAVRAG</sequence>
<dbReference type="Pfam" id="PF00566">
    <property type="entry name" value="RabGAP-TBC"/>
    <property type="match status" value="1"/>
</dbReference>
<dbReference type="Gene3D" id="1.10.8.270">
    <property type="entry name" value="putative rabgap domain of human tbc1 domain family member 14 like domains"/>
    <property type="match status" value="1"/>
</dbReference>
<evidence type="ECO:0000313" key="3">
    <source>
        <dbReference type="EMBL" id="ELR16724.1"/>
    </source>
</evidence>
<reference evidence="3 4" key="1">
    <citation type="journal article" date="2013" name="Genome Biol.">
        <title>Genome of Acanthamoeba castellanii highlights extensive lateral gene transfer and early evolution of tyrosine kinase signaling.</title>
        <authorList>
            <person name="Clarke M."/>
            <person name="Lohan A.J."/>
            <person name="Liu B."/>
            <person name="Lagkouvardos I."/>
            <person name="Roy S."/>
            <person name="Zafar N."/>
            <person name="Bertelli C."/>
            <person name="Schilde C."/>
            <person name="Kianianmomeni A."/>
            <person name="Burglin T.R."/>
            <person name="Frech C."/>
            <person name="Turcotte B."/>
            <person name="Kopec K.O."/>
            <person name="Synnott J.M."/>
            <person name="Choo C."/>
            <person name="Paponov I."/>
            <person name="Finkler A."/>
            <person name="Soon Heng Tan C."/>
            <person name="Hutchins A.P."/>
            <person name="Weinmeier T."/>
            <person name="Rattei T."/>
            <person name="Chu J.S."/>
            <person name="Gimenez G."/>
            <person name="Irimia M."/>
            <person name="Rigden D.J."/>
            <person name="Fitzpatrick D.A."/>
            <person name="Lorenzo-Morales J."/>
            <person name="Bateman A."/>
            <person name="Chiu C.H."/>
            <person name="Tang P."/>
            <person name="Hegemann P."/>
            <person name="Fromm H."/>
            <person name="Raoult D."/>
            <person name="Greub G."/>
            <person name="Miranda-Saavedra D."/>
            <person name="Chen N."/>
            <person name="Nash P."/>
            <person name="Ginger M.L."/>
            <person name="Horn M."/>
            <person name="Schaap P."/>
            <person name="Caler L."/>
            <person name="Loftus B."/>
        </authorList>
    </citation>
    <scope>NUCLEOTIDE SEQUENCE [LARGE SCALE GENOMIC DNA]</scope>
    <source>
        <strain evidence="3 4">Neff</strain>
    </source>
</reference>
<dbReference type="PANTHER" id="PTHR22957:SF502">
    <property type="entry name" value="SMALL G PROTEIN SIGNALING MODULATOR 2-RELATED"/>
    <property type="match status" value="1"/>
</dbReference>
<dbReference type="InterPro" id="IPR000195">
    <property type="entry name" value="Rab-GAP-TBC_dom"/>
</dbReference>
<keyword evidence="1" id="KW-0343">GTPase activation</keyword>
<feature type="domain" description="Rab-GAP TBC" evidence="2">
    <location>
        <begin position="109"/>
        <end position="319"/>
    </location>
</feature>
<proteinExistence type="predicted"/>
<name>L8GU66_ACACF</name>
<dbReference type="RefSeq" id="XP_004338737.1">
    <property type="nucleotide sequence ID" value="XM_004338689.1"/>
</dbReference>
<evidence type="ECO:0000313" key="4">
    <source>
        <dbReference type="Proteomes" id="UP000011083"/>
    </source>
</evidence>
<dbReference type="KEGG" id="acan:ACA1_090220"/>
<dbReference type="GO" id="GO:0005096">
    <property type="term" value="F:GTPase activator activity"/>
    <property type="evidence" value="ECO:0007669"/>
    <property type="project" value="UniProtKB-KW"/>
</dbReference>
<dbReference type="Proteomes" id="UP000011083">
    <property type="component" value="Unassembled WGS sequence"/>
</dbReference>
<dbReference type="OMA" id="HLASHEC"/>
<dbReference type="GeneID" id="14917275"/>
<dbReference type="SMART" id="SM00164">
    <property type="entry name" value="TBC"/>
    <property type="match status" value="1"/>
</dbReference>
<evidence type="ECO:0000256" key="1">
    <source>
        <dbReference type="ARBA" id="ARBA00022468"/>
    </source>
</evidence>
<accession>L8GU66</accession>
<dbReference type="PANTHER" id="PTHR22957">
    <property type="entry name" value="TBC1 DOMAIN FAMILY MEMBER GTPASE-ACTIVATING PROTEIN"/>
    <property type="match status" value="1"/>
</dbReference>
<dbReference type="STRING" id="1257118.L8GU66"/>
<evidence type="ECO:0000259" key="2">
    <source>
        <dbReference type="PROSITE" id="PS50086"/>
    </source>
</evidence>
<dbReference type="AlphaFoldDB" id="L8GU66"/>
<dbReference type="VEuPathDB" id="AmoebaDB:ACA1_090220"/>
<dbReference type="PROSITE" id="PS50086">
    <property type="entry name" value="TBC_RABGAP"/>
    <property type="match status" value="1"/>
</dbReference>